<comment type="caution">
    <text evidence="4">The sequence shown here is derived from an EMBL/GenBank/DDBJ whole genome shotgun (WGS) entry which is preliminary data.</text>
</comment>
<dbReference type="GO" id="GO:0016020">
    <property type="term" value="C:membrane"/>
    <property type="evidence" value="ECO:0007669"/>
    <property type="project" value="TreeGrafter"/>
</dbReference>
<dbReference type="Proteomes" id="UP001202328">
    <property type="component" value="Unassembled WGS sequence"/>
</dbReference>
<organism evidence="4 5">
    <name type="scientific">Papaver atlanticum</name>
    <dbReference type="NCBI Taxonomy" id="357466"/>
    <lineage>
        <taxon>Eukaryota</taxon>
        <taxon>Viridiplantae</taxon>
        <taxon>Streptophyta</taxon>
        <taxon>Embryophyta</taxon>
        <taxon>Tracheophyta</taxon>
        <taxon>Spermatophyta</taxon>
        <taxon>Magnoliopsida</taxon>
        <taxon>Ranunculales</taxon>
        <taxon>Papaveraceae</taxon>
        <taxon>Papaveroideae</taxon>
        <taxon>Papaver</taxon>
    </lineage>
</organism>
<protein>
    <recommendedName>
        <fullName evidence="3">PGG domain-containing protein</fullName>
    </recommendedName>
</protein>
<keyword evidence="5" id="KW-1185">Reference proteome</keyword>
<dbReference type="SMART" id="SM00248">
    <property type="entry name" value="ANK"/>
    <property type="match status" value="4"/>
</dbReference>
<feature type="transmembrane region" description="Helical" evidence="2">
    <location>
        <begin position="715"/>
        <end position="734"/>
    </location>
</feature>
<feature type="domain" description="PGG" evidence="3">
    <location>
        <begin position="590"/>
        <end position="708"/>
    </location>
</feature>
<feature type="transmembrane region" description="Helical" evidence="2">
    <location>
        <begin position="599"/>
        <end position="620"/>
    </location>
</feature>
<proteinExistence type="predicted"/>
<evidence type="ECO:0000313" key="4">
    <source>
        <dbReference type="EMBL" id="KAI3903529.1"/>
    </source>
</evidence>
<dbReference type="SUPFAM" id="SSF48403">
    <property type="entry name" value="Ankyrin repeat"/>
    <property type="match status" value="1"/>
</dbReference>
<dbReference type="AlphaFoldDB" id="A0AAD4SFG7"/>
<feature type="region of interest" description="Disordered" evidence="1">
    <location>
        <begin position="329"/>
        <end position="380"/>
    </location>
</feature>
<evidence type="ECO:0000259" key="3">
    <source>
        <dbReference type="Pfam" id="PF13962"/>
    </source>
</evidence>
<name>A0AAD4SFG7_9MAGN</name>
<gene>
    <name evidence="4" type="ORF">MKW98_032183</name>
</gene>
<accession>A0AAD4SFG7</accession>
<evidence type="ECO:0000256" key="1">
    <source>
        <dbReference type="SAM" id="MobiDB-lite"/>
    </source>
</evidence>
<keyword evidence="2" id="KW-0472">Membrane</keyword>
<keyword evidence="2" id="KW-1133">Transmembrane helix</keyword>
<keyword evidence="2" id="KW-0812">Transmembrane</keyword>
<dbReference type="PANTHER" id="PTHR24177:SF365">
    <property type="entry name" value="ANKYRIN REPEAT-CONTAINING PROTEIN NPR4-LIKE ISOFORM X1"/>
    <property type="match status" value="1"/>
</dbReference>
<reference evidence="4" key="1">
    <citation type="submission" date="2022-04" db="EMBL/GenBank/DDBJ databases">
        <title>A functionally conserved STORR gene fusion in Papaver species that diverged 16.8 million years ago.</title>
        <authorList>
            <person name="Catania T."/>
        </authorList>
    </citation>
    <scope>NUCLEOTIDE SEQUENCE</scope>
    <source>
        <strain evidence="4">S-188037</strain>
    </source>
</reference>
<feature type="compositionally biased region" description="Basic and acidic residues" evidence="1">
    <location>
        <begin position="356"/>
        <end position="368"/>
    </location>
</feature>
<dbReference type="PANTHER" id="PTHR24177">
    <property type="entry name" value="CASKIN"/>
    <property type="match status" value="1"/>
</dbReference>
<feature type="transmembrane region" description="Helical" evidence="2">
    <location>
        <begin position="687"/>
        <end position="709"/>
    </location>
</feature>
<evidence type="ECO:0000256" key="2">
    <source>
        <dbReference type="SAM" id="Phobius"/>
    </source>
</evidence>
<dbReference type="Pfam" id="PF13962">
    <property type="entry name" value="PGG"/>
    <property type="match status" value="1"/>
</dbReference>
<dbReference type="InterPro" id="IPR026961">
    <property type="entry name" value="PGG_dom"/>
</dbReference>
<sequence>MTVKMISLLKVLVDSQAKQADSLHRIKEILRSSSSYKNDEEKRKVVENPSVLCLNQPASTYLSTLVEPQIRISANSIDHTDNLAVNTNLPSVSMYEEEIIQVIPDDLKEQYLQPFEHRQQHQLTGHQTIIDQELRSDEEGSQVVNQYVLDGYEQLYEAAVNGDWDEVSKFLEENPEAITKAITSSLHTALHLAVFNMVELMFVEEIIKLTPPEALEKKTAGGLTSLHLAALYGYAKAAELIVRKNPKTTQILSGDEYELVPLESAIQTVTVGQKETVEYLYSVTRHEHPSPFSGERGARLLCKTIDAGFNFIQVNIDSTYDHDTQAKDITHHSDRSGDTKSSKEELLEGTNGDEENPLKRFEGSHTDEENPPNRSNASISSNQGKLIKLISAYLMPSITQVSRFKQIYEQLYNEKMMHKQAYAMVECMLTQLDKRTNRKEVDAFFQASSVLKTAVKQGTTELVEKGIKTFPFLIWTLMAGQTILHMAIAERNEIIVDLICEASEDEKNDLLSRPDKMGNTILHFAANLAPSDQLNSISGAYLQMQRELQWFKGVENMMLEKNKHKRNRNGDTAQHIFTEEHKELMEKGEKLLKDTSGSCMVVAALIATVAFAAAFTAPGGNISDSNSTKNGTPVFLDQTSFTIFAVADATALFSSVTSVLMFLAIYTSRYAEIDFLKSLPQKLIMGLVTLFISMATILVAFGASLFIVLGEKFSWAAIPIALFSCVPVTLFASLQLPLFFEMVRSTYWNCPLQKHRYIPNQQLNTKKDN</sequence>
<feature type="compositionally biased region" description="Basic and acidic residues" evidence="1">
    <location>
        <begin position="329"/>
        <end position="346"/>
    </location>
</feature>
<feature type="transmembrane region" description="Helical" evidence="2">
    <location>
        <begin position="640"/>
        <end position="666"/>
    </location>
</feature>
<dbReference type="Gene3D" id="1.25.40.20">
    <property type="entry name" value="Ankyrin repeat-containing domain"/>
    <property type="match status" value="2"/>
</dbReference>
<dbReference type="InterPro" id="IPR036770">
    <property type="entry name" value="Ankyrin_rpt-contain_sf"/>
</dbReference>
<feature type="transmembrane region" description="Helical" evidence="2">
    <location>
        <begin position="470"/>
        <end position="489"/>
    </location>
</feature>
<dbReference type="InterPro" id="IPR002110">
    <property type="entry name" value="Ankyrin_rpt"/>
</dbReference>
<dbReference type="EMBL" id="JAJJMB010011222">
    <property type="protein sequence ID" value="KAI3903529.1"/>
    <property type="molecule type" value="Genomic_DNA"/>
</dbReference>
<evidence type="ECO:0000313" key="5">
    <source>
        <dbReference type="Proteomes" id="UP001202328"/>
    </source>
</evidence>